<dbReference type="HAMAP" id="MF_01471">
    <property type="entry name" value="Cas2"/>
    <property type="match status" value="1"/>
</dbReference>
<evidence type="ECO:0000256" key="9">
    <source>
        <dbReference type="HAMAP-Rule" id="MF_01471"/>
    </source>
</evidence>
<accession>A0ABU0MYM8</accession>
<dbReference type="SUPFAM" id="SSF143430">
    <property type="entry name" value="TTP0101/SSO1404-like"/>
    <property type="match status" value="1"/>
</dbReference>
<keyword evidence="5 9" id="KW-0255">Endonuclease</keyword>
<evidence type="ECO:0000256" key="6">
    <source>
        <dbReference type="ARBA" id="ARBA00022801"/>
    </source>
</evidence>
<dbReference type="EMBL" id="JAUSWG010000004">
    <property type="protein sequence ID" value="MDQ0556012.1"/>
    <property type="molecule type" value="Genomic_DNA"/>
</dbReference>
<dbReference type="Pfam" id="PF09827">
    <property type="entry name" value="CRISPR_Cas2"/>
    <property type="match status" value="1"/>
</dbReference>
<evidence type="ECO:0000256" key="4">
    <source>
        <dbReference type="ARBA" id="ARBA00022723"/>
    </source>
</evidence>
<proteinExistence type="inferred from homology"/>
<evidence type="ECO:0000313" key="10">
    <source>
        <dbReference type="EMBL" id="MDQ0556012.1"/>
    </source>
</evidence>
<dbReference type="InterPro" id="IPR021127">
    <property type="entry name" value="CRISPR_associated_Cas2"/>
</dbReference>
<dbReference type="RefSeq" id="WP_307504384.1">
    <property type="nucleotide sequence ID" value="NZ_BAAACE010000028.1"/>
</dbReference>
<evidence type="ECO:0000256" key="7">
    <source>
        <dbReference type="ARBA" id="ARBA00022842"/>
    </source>
</evidence>
<evidence type="ECO:0000256" key="2">
    <source>
        <dbReference type="ARBA" id="ARBA00009959"/>
    </source>
</evidence>
<dbReference type="Proteomes" id="UP001232584">
    <property type="component" value="Unassembled WGS sequence"/>
</dbReference>
<evidence type="ECO:0000256" key="1">
    <source>
        <dbReference type="ARBA" id="ARBA00001946"/>
    </source>
</evidence>
<evidence type="ECO:0000256" key="8">
    <source>
        <dbReference type="ARBA" id="ARBA00023118"/>
    </source>
</evidence>
<comment type="similarity">
    <text evidence="2 9">Belongs to the CRISPR-associated endoribonuclease Cas2 protein family.</text>
</comment>
<sequence>MSYRYMRIIIFFDLPTTTYQERKSYTKFRQFLISEGFIMMQESIYTKIALNMTVAKLIQDRVRKNKAPNGIIQMMVITEKQFANIEYVVGSGENNIVDSTNRLVVF</sequence>
<evidence type="ECO:0000313" key="11">
    <source>
        <dbReference type="Proteomes" id="UP001232584"/>
    </source>
</evidence>
<dbReference type="InterPro" id="IPR019199">
    <property type="entry name" value="Virulence_VapD/CRISPR_Cas2"/>
</dbReference>
<comment type="cofactor">
    <cofactor evidence="1 9">
        <name>Mg(2+)</name>
        <dbReference type="ChEBI" id="CHEBI:18420"/>
    </cofactor>
</comment>
<keyword evidence="11" id="KW-1185">Reference proteome</keyword>
<keyword evidence="4 9" id="KW-0479">Metal-binding</keyword>
<protein>
    <recommendedName>
        <fullName evidence="9">CRISPR-associated endoribonuclease Cas2</fullName>
        <ecNumber evidence="9">3.1.-.-</ecNumber>
    </recommendedName>
</protein>
<gene>
    <name evidence="9" type="primary">cas2</name>
    <name evidence="10" type="ORF">QOZ92_001125</name>
</gene>
<dbReference type="NCBIfam" id="TIGR01573">
    <property type="entry name" value="cas2"/>
    <property type="match status" value="1"/>
</dbReference>
<keyword evidence="6 9" id="KW-0378">Hydrolase</keyword>
<reference evidence="10 11" key="1">
    <citation type="submission" date="2023-07" db="EMBL/GenBank/DDBJ databases">
        <title>Genomic Encyclopedia of Type Strains, Phase IV (KMG-IV): sequencing the most valuable type-strain genomes for metagenomic binning, comparative biology and taxonomic classification.</title>
        <authorList>
            <person name="Goeker M."/>
        </authorList>
    </citation>
    <scope>NUCLEOTIDE SEQUENCE [LARGE SCALE GENOMIC DNA]</scope>
    <source>
        <strain evidence="10 11">DSM 15049</strain>
    </source>
</reference>
<comment type="subunit">
    <text evidence="9">Homodimer, forms a heterotetramer with a Cas1 homodimer.</text>
</comment>
<keyword evidence="8 9" id="KW-0051">Antiviral defense</keyword>
<name>A0ABU0MYM8_9FIRM</name>
<organism evidence="10 11">
    <name type="scientific">Paraclostridium ghonii</name>
    <dbReference type="NCBI Taxonomy" id="29358"/>
    <lineage>
        <taxon>Bacteria</taxon>
        <taxon>Bacillati</taxon>
        <taxon>Bacillota</taxon>
        <taxon>Clostridia</taxon>
        <taxon>Peptostreptococcales</taxon>
        <taxon>Peptostreptococcaceae</taxon>
        <taxon>Paraclostridium</taxon>
    </lineage>
</organism>
<keyword evidence="3 9" id="KW-0540">Nuclease</keyword>
<comment type="function">
    <text evidence="9">CRISPR (clustered regularly interspaced short palindromic repeat), is an adaptive immune system that provides protection against mobile genetic elements (viruses, transposable elements and conjugative plasmids). CRISPR clusters contain sequences complementary to antecedent mobile elements and target invading nucleic acids. CRISPR clusters are transcribed and processed into CRISPR RNA (crRNA). Functions as a ssRNA-specific endoribonuclease. Involved in the integration of spacer DNA into the CRISPR cassette.</text>
</comment>
<evidence type="ECO:0000256" key="3">
    <source>
        <dbReference type="ARBA" id="ARBA00022722"/>
    </source>
</evidence>
<dbReference type="EC" id="3.1.-.-" evidence="9"/>
<comment type="caution">
    <text evidence="10">The sequence shown here is derived from an EMBL/GenBank/DDBJ whole genome shotgun (WGS) entry which is preliminary data.</text>
</comment>
<keyword evidence="7 9" id="KW-0460">Magnesium</keyword>
<feature type="binding site" evidence="9">
    <location>
        <position position="13"/>
    </location>
    <ligand>
        <name>Mg(2+)</name>
        <dbReference type="ChEBI" id="CHEBI:18420"/>
        <note>catalytic</note>
    </ligand>
</feature>
<evidence type="ECO:0000256" key="5">
    <source>
        <dbReference type="ARBA" id="ARBA00022759"/>
    </source>
</evidence>